<evidence type="ECO:0000313" key="2">
    <source>
        <dbReference type="EMBL" id="KNZ52080.1"/>
    </source>
</evidence>
<keyword evidence="3" id="KW-1185">Reference proteome</keyword>
<reference evidence="2 3" key="1">
    <citation type="submission" date="2015-08" db="EMBL/GenBank/DDBJ databases">
        <title>Next Generation Sequencing and Analysis of the Genome of Puccinia sorghi L Schw, the Causal Agent of Maize Common Rust.</title>
        <authorList>
            <person name="Rochi L."/>
            <person name="Burguener G."/>
            <person name="Darino M."/>
            <person name="Turjanski A."/>
            <person name="Kreff E."/>
            <person name="Dieguez M.J."/>
            <person name="Sacco F."/>
        </authorList>
    </citation>
    <scope>NUCLEOTIDE SEQUENCE [LARGE SCALE GENOMIC DNA]</scope>
    <source>
        <strain evidence="2 3">RO10H11247</strain>
    </source>
</reference>
<evidence type="ECO:0000256" key="1">
    <source>
        <dbReference type="SAM" id="Phobius"/>
    </source>
</evidence>
<feature type="transmembrane region" description="Helical" evidence="1">
    <location>
        <begin position="242"/>
        <end position="261"/>
    </location>
</feature>
<keyword evidence="1" id="KW-0812">Transmembrane</keyword>
<dbReference type="AlphaFoldDB" id="A0A0L6UW34"/>
<dbReference type="Proteomes" id="UP000037035">
    <property type="component" value="Unassembled WGS sequence"/>
</dbReference>
<accession>A0A0L6UW34</accession>
<dbReference type="VEuPathDB" id="FungiDB:VP01_36g4"/>
<dbReference type="EMBL" id="LAVV01008724">
    <property type="protein sequence ID" value="KNZ52080.1"/>
    <property type="molecule type" value="Genomic_DNA"/>
</dbReference>
<sequence length="564" mass="64802">MEGGLVYMVFFLRPVSLSTGKFHVNPIVIAYSLCELNTNKPPGGSLRRCVALRATAREFGYFFQFGTTLTLQLPQSLAPQTGQPSGLHRFLKKKKLTQFCRMDTHQAFFEDPWIFSITNALKRLNNLNLPFDECVDVWIGNCLQVASGEEVFQLLAHLQEKKWRRSHCQGCKIIPTIKIQMRWIFTHGENRSGFDKEISFILIEIFFLFLMGLWNFKKNKSKSTLKLLNPYRRESDCRYKPLLRRAVPLSLFLHLFFIFFLSFSKQIHHFCLRLLSIGLCLCVPCLLFTNISCPKDAPQKSQETQSPITTLFFAGGMGAPGQYLKCLENNCTSILAKMCVCVELFSIASETHIQSTELGKKLLGQSQQVYILKICLFICGNNRGKSLIPKFILWSGPMVGHLNIWPNNAINHVSHRTCQNLFGIFTWKEEEKNLMYLSDFSACLVHHTLPKREKIDVGVYTDCSIFDTHLCSTIVSMFIHFVLLPLMEMFPGSYSPIVQLVHAQNHAHHHVTLTCHFTVTQLSHIMLIVKGQRRINDQQQGQKICRCIMISLYIDILIRHHETE</sequence>
<keyword evidence="1" id="KW-0472">Membrane</keyword>
<proteinExistence type="predicted"/>
<keyword evidence="1" id="KW-1133">Transmembrane helix</keyword>
<evidence type="ECO:0000313" key="3">
    <source>
        <dbReference type="Proteomes" id="UP000037035"/>
    </source>
</evidence>
<feature type="transmembrane region" description="Helical" evidence="1">
    <location>
        <begin position="198"/>
        <end position="216"/>
    </location>
</feature>
<gene>
    <name evidence="2" type="ORF">VP01_36g4</name>
</gene>
<name>A0A0L6UW34_9BASI</name>
<organism evidence="2 3">
    <name type="scientific">Puccinia sorghi</name>
    <dbReference type="NCBI Taxonomy" id="27349"/>
    <lineage>
        <taxon>Eukaryota</taxon>
        <taxon>Fungi</taxon>
        <taxon>Dikarya</taxon>
        <taxon>Basidiomycota</taxon>
        <taxon>Pucciniomycotina</taxon>
        <taxon>Pucciniomycetes</taxon>
        <taxon>Pucciniales</taxon>
        <taxon>Pucciniaceae</taxon>
        <taxon>Puccinia</taxon>
    </lineage>
</organism>
<comment type="caution">
    <text evidence="2">The sequence shown here is derived from an EMBL/GenBank/DDBJ whole genome shotgun (WGS) entry which is preliminary data.</text>
</comment>
<protein>
    <submittedName>
        <fullName evidence="2">Uncharacterized protein</fullName>
    </submittedName>
</protein>